<dbReference type="Pfam" id="PF00005">
    <property type="entry name" value="ABC_tran"/>
    <property type="match status" value="1"/>
</dbReference>
<dbReference type="SMART" id="SM00382">
    <property type="entry name" value="AAA"/>
    <property type="match status" value="1"/>
</dbReference>
<keyword evidence="7 9" id="KW-0472">Membrane</keyword>
<dbReference type="PANTHER" id="PTHR48041:SF139">
    <property type="entry name" value="PROTEIN SCARLET"/>
    <property type="match status" value="1"/>
</dbReference>
<dbReference type="InterPro" id="IPR013525">
    <property type="entry name" value="ABC2_TM"/>
</dbReference>
<keyword evidence="3 9" id="KW-0812">Transmembrane</keyword>
<feature type="transmembrane region" description="Helical" evidence="9">
    <location>
        <begin position="494"/>
        <end position="516"/>
    </location>
</feature>
<evidence type="ECO:0000256" key="4">
    <source>
        <dbReference type="ARBA" id="ARBA00022741"/>
    </source>
</evidence>
<dbReference type="GO" id="GO:0016887">
    <property type="term" value="F:ATP hydrolysis activity"/>
    <property type="evidence" value="ECO:0007669"/>
    <property type="project" value="InterPro"/>
</dbReference>
<dbReference type="Gene3D" id="3.40.50.300">
    <property type="entry name" value="P-loop containing nucleotide triphosphate hydrolases"/>
    <property type="match status" value="1"/>
</dbReference>
<organism evidence="12 13">
    <name type="scientific">Cylindrotheca closterium</name>
    <dbReference type="NCBI Taxonomy" id="2856"/>
    <lineage>
        <taxon>Eukaryota</taxon>
        <taxon>Sar</taxon>
        <taxon>Stramenopiles</taxon>
        <taxon>Ochrophyta</taxon>
        <taxon>Bacillariophyta</taxon>
        <taxon>Bacillariophyceae</taxon>
        <taxon>Bacillariophycidae</taxon>
        <taxon>Bacillariales</taxon>
        <taxon>Bacillariaceae</taxon>
        <taxon>Cylindrotheca</taxon>
    </lineage>
</organism>
<evidence type="ECO:0000256" key="9">
    <source>
        <dbReference type="SAM" id="Phobius"/>
    </source>
</evidence>
<proteinExistence type="predicted"/>
<feature type="region of interest" description="Disordered" evidence="8">
    <location>
        <begin position="167"/>
        <end position="186"/>
    </location>
</feature>
<name>A0AAD2FZZ6_9STRA</name>
<evidence type="ECO:0000256" key="7">
    <source>
        <dbReference type="ARBA" id="ARBA00023136"/>
    </source>
</evidence>
<keyword evidence="10" id="KW-0732">Signal</keyword>
<keyword evidence="5" id="KW-0067">ATP-binding</keyword>
<evidence type="ECO:0000256" key="2">
    <source>
        <dbReference type="ARBA" id="ARBA00022448"/>
    </source>
</evidence>
<evidence type="ECO:0000256" key="8">
    <source>
        <dbReference type="SAM" id="MobiDB-lite"/>
    </source>
</evidence>
<keyword evidence="13" id="KW-1185">Reference proteome</keyword>
<keyword evidence="6 9" id="KW-1133">Transmembrane helix</keyword>
<dbReference type="Pfam" id="PF19055">
    <property type="entry name" value="ABC2_membrane_7"/>
    <property type="match status" value="1"/>
</dbReference>
<evidence type="ECO:0000256" key="10">
    <source>
        <dbReference type="SAM" id="SignalP"/>
    </source>
</evidence>
<dbReference type="PANTHER" id="PTHR48041">
    <property type="entry name" value="ABC TRANSPORTER G FAMILY MEMBER 28"/>
    <property type="match status" value="1"/>
</dbReference>
<evidence type="ECO:0000256" key="5">
    <source>
        <dbReference type="ARBA" id="ARBA00022840"/>
    </source>
</evidence>
<dbReference type="GO" id="GO:0016020">
    <property type="term" value="C:membrane"/>
    <property type="evidence" value="ECO:0007669"/>
    <property type="project" value="UniProtKB-SubCell"/>
</dbReference>
<dbReference type="EMBL" id="CAKOGP040001980">
    <property type="protein sequence ID" value="CAJ1958572.1"/>
    <property type="molecule type" value="Genomic_DNA"/>
</dbReference>
<dbReference type="InterPro" id="IPR003439">
    <property type="entry name" value="ABC_transporter-like_ATP-bd"/>
</dbReference>
<dbReference type="SUPFAM" id="SSF52540">
    <property type="entry name" value="P-loop containing nucleoside triphosphate hydrolases"/>
    <property type="match status" value="1"/>
</dbReference>
<dbReference type="AlphaFoldDB" id="A0AAD2FZZ6"/>
<dbReference type="InterPro" id="IPR027417">
    <property type="entry name" value="P-loop_NTPase"/>
</dbReference>
<dbReference type="Pfam" id="PF01061">
    <property type="entry name" value="ABC2_membrane"/>
    <property type="match status" value="1"/>
</dbReference>
<feature type="signal peptide" evidence="10">
    <location>
        <begin position="1"/>
        <end position="24"/>
    </location>
</feature>
<comment type="subcellular location">
    <subcellularLocation>
        <location evidence="1">Membrane</location>
        <topology evidence="1">Multi-pass membrane protein</topology>
    </subcellularLocation>
</comment>
<evidence type="ECO:0000256" key="6">
    <source>
        <dbReference type="ARBA" id="ARBA00022989"/>
    </source>
</evidence>
<protein>
    <recommendedName>
        <fullName evidence="11">ABC transporter domain-containing protein</fullName>
    </recommendedName>
</protein>
<evidence type="ECO:0000259" key="11">
    <source>
        <dbReference type="PROSITE" id="PS50893"/>
    </source>
</evidence>
<dbReference type="InterPro" id="IPR003593">
    <property type="entry name" value="AAA+_ATPase"/>
</dbReference>
<keyword evidence="2" id="KW-0813">Transport</keyword>
<dbReference type="PROSITE" id="PS50893">
    <property type="entry name" value="ABC_TRANSPORTER_2"/>
    <property type="match status" value="1"/>
</dbReference>
<dbReference type="GO" id="GO:0140359">
    <property type="term" value="F:ABC-type transporter activity"/>
    <property type="evidence" value="ECO:0007669"/>
    <property type="project" value="InterPro"/>
</dbReference>
<dbReference type="InterPro" id="IPR050352">
    <property type="entry name" value="ABCG_transporters"/>
</dbReference>
<dbReference type="InterPro" id="IPR017871">
    <property type="entry name" value="ABC_transporter-like_CS"/>
</dbReference>
<feature type="domain" description="ABC transporter" evidence="11">
    <location>
        <begin position="27"/>
        <end position="284"/>
    </location>
</feature>
<accession>A0AAD2FZZ6</accession>
<feature type="transmembrane region" description="Helical" evidence="9">
    <location>
        <begin position="522"/>
        <end position="540"/>
    </location>
</feature>
<evidence type="ECO:0000256" key="3">
    <source>
        <dbReference type="ARBA" id="ARBA00022692"/>
    </source>
</evidence>
<feature type="chain" id="PRO_5042228019" description="ABC transporter domain-containing protein" evidence="10">
    <location>
        <begin position="25"/>
        <end position="662"/>
    </location>
</feature>
<evidence type="ECO:0000313" key="13">
    <source>
        <dbReference type="Proteomes" id="UP001295423"/>
    </source>
</evidence>
<dbReference type="Proteomes" id="UP001295423">
    <property type="component" value="Unassembled WGS sequence"/>
</dbReference>
<comment type="caution">
    <text evidence="12">The sequence shown here is derived from an EMBL/GenBank/DDBJ whole genome shotgun (WGS) entry which is preliminary data.</text>
</comment>
<dbReference type="InterPro" id="IPR043926">
    <property type="entry name" value="ABCG_dom"/>
</dbReference>
<sequence>MMMWRDSFWLFLLPFCLRAGVASCDELYPSGLYWNISVQSADGTFLVQPTAHFLFVPNGHICGVLGPSGAGKSTTLNALGGSIPPQSSLSVNGNITYYDATSETKTTGTINSGSVAWLQQHDSFFSMLTVKETLDMAAFLELPHLIESQRNARVQSIMESLGLTKLQDRPIGDPTTRHKGGLSGGEQRRVSLARELISNPKLFIGDEPTSGLDSTMSEKVIRLVQKMVQERDIPCLLSIHQPRSSIFRMLDEVLLLAPGGRVCYHGKSEKAIGYFRNLGYECPEETNPAEFLVDLVSIDVEDQSTSIQDEIRIIKLFEAFQEYQQKRRHKLSSMPPITAVAVEDCSTTSSRGSRRRFHIIRRFGRLLLRSWRQNARNRKVNILRLLASAGNAMLFTTIFKSIKKGVFTAKSVAERVSMLTFGIVNMSMIALLKTVDLFSKEKPVVQREQLRLQYSSLEYLFSKSIAEIPLDAAFAAVFTTVLKMTSGIRTGWRALTGTFALMTVAGASLGFAIGAASPSADVALSSSAMIMVVMMAVGIINPSGVDLSDPPPLLVRALKQISPINYAVKALCLSEYKDAEFGIDTGGKPVNIFSRARIMMRDLPKMGGLALVKNGNQVLQELGLADETYAGVMKQLGVLSLVNLAISLIGLQTKNSGLSQKC</sequence>
<evidence type="ECO:0000313" key="12">
    <source>
        <dbReference type="EMBL" id="CAJ1958572.1"/>
    </source>
</evidence>
<dbReference type="PROSITE" id="PS00211">
    <property type="entry name" value="ABC_TRANSPORTER_1"/>
    <property type="match status" value="1"/>
</dbReference>
<keyword evidence="4" id="KW-0547">Nucleotide-binding</keyword>
<gene>
    <name evidence="12" type="ORF">CYCCA115_LOCUS17243</name>
</gene>
<dbReference type="GO" id="GO:0005524">
    <property type="term" value="F:ATP binding"/>
    <property type="evidence" value="ECO:0007669"/>
    <property type="project" value="UniProtKB-KW"/>
</dbReference>
<reference evidence="12" key="1">
    <citation type="submission" date="2023-08" db="EMBL/GenBank/DDBJ databases">
        <authorList>
            <person name="Audoor S."/>
            <person name="Bilcke G."/>
        </authorList>
    </citation>
    <scope>NUCLEOTIDE SEQUENCE</scope>
</reference>
<evidence type="ECO:0000256" key="1">
    <source>
        <dbReference type="ARBA" id="ARBA00004141"/>
    </source>
</evidence>